<dbReference type="SUPFAM" id="SSF56112">
    <property type="entry name" value="Protein kinase-like (PK-like)"/>
    <property type="match status" value="1"/>
</dbReference>
<accession>A0ABP6PF91</accession>
<comment type="caution">
    <text evidence="2">The sequence shown here is derived from an EMBL/GenBank/DDBJ whole genome shotgun (WGS) entry which is preliminary data.</text>
</comment>
<evidence type="ECO:0000259" key="1">
    <source>
        <dbReference type="Pfam" id="PF01636"/>
    </source>
</evidence>
<dbReference type="Proteomes" id="UP001499924">
    <property type="component" value="Unassembled WGS sequence"/>
</dbReference>
<dbReference type="Pfam" id="PF01636">
    <property type="entry name" value="APH"/>
    <property type="match status" value="1"/>
</dbReference>
<gene>
    <name evidence="2" type="ORF">GCM10010531_33200</name>
</gene>
<reference evidence="3" key="1">
    <citation type="journal article" date="2019" name="Int. J. Syst. Evol. Microbiol.">
        <title>The Global Catalogue of Microorganisms (GCM) 10K type strain sequencing project: providing services to taxonomists for standard genome sequencing and annotation.</title>
        <authorList>
            <consortium name="The Broad Institute Genomics Platform"/>
            <consortium name="The Broad Institute Genome Sequencing Center for Infectious Disease"/>
            <person name="Wu L."/>
            <person name="Ma J."/>
        </authorList>
    </citation>
    <scope>NUCLEOTIDE SEQUENCE [LARGE SCALE GENOMIC DNA]</scope>
    <source>
        <strain evidence="3">JCM 15614</strain>
    </source>
</reference>
<name>A0ABP6PF91_9ACTN</name>
<dbReference type="InterPro" id="IPR051678">
    <property type="entry name" value="AGP_Transferase"/>
</dbReference>
<dbReference type="Gene3D" id="3.90.1200.10">
    <property type="match status" value="1"/>
</dbReference>
<proteinExistence type="predicted"/>
<dbReference type="EMBL" id="BAAAVV010000008">
    <property type="protein sequence ID" value="GAA3176852.1"/>
    <property type="molecule type" value="Genomic_DNA"/>
</dbReference>
<feature type="domain" description="Aminoglycoside phosphotransferase" evidence="1">
    <location>
        <begin position="38"/>
        <end position="247"/>
    </location>
</feature>
<dbReference type="PANTHER" id="PTHR21310">
    <property type="entry name" value="AMINOGLYCOSIDE PHOSPHOTRANSFERASE-RELATED-RELATED"/>
    <property type="match status" value="1"/>
</dbReference>
<dbReference type="InterPro" id="IPR002575">
    <property type="entry name" value="Aminoglycoside_PTrfase"/>
</dbReference>
<protein>
    <recommendedName>
        <fullName evidence="1">Aminoglycoside phosphotransferase domain-containing protein</fullName>
    </recommendedName>
</protein>
<organism evidence="2 3">
    <name type="scientific">Blastococcus jejuensis</name>
    <dbReference type="NCBI Taxonomy" id="351224"/>
    <lineage>
        <taxon>Bacteria</taxon>
        <taxon>Bacillati</taxon>
        <taxon>Actinomycetota</taxon>
        <taxon>Actinomycetes</taxon>
        <taxon>Geodermatophilales</taxon>
        <taxon>Geodermatophilaceae</taxon>
        <taxon>Blastococcus</taxon>
    </lineage>
</organism>
<evidence type="ECO:0000313" key="3">
    <source>
        <dbReference type="Proteomes" id="UP001499924"/>
    </source>
</evidence>
<dbReference type="InterPro" id="IPR011009">
    <property type="entry name" value="Kinase-like_dom_sf"/>
</dbReference>
<keyword evidence="3" id="KW-1185">Reference proteome</keyword>
<dbReference type="Gene3D" id="3.30.200.20">
    <property type="entry name" value="Phosphorylase Kinase, domain 1"/>
    <property type="match status" value="1"/>
</dbReference>
<dbReference type="RefSeq" id="WP_344690107.1">
    <property type="nucleotide sequence ID" value="NZ_BAAAVV010000008.1"/>
</dbReference>
<evidence type="ECO:0000313" key="2">
    <source>
        <dbReference type="EMBL" id="GAA3176852.1"/>
    </source>
</evidence>
<sequence length="349" mass="37255">MYQDRGTEETVAQVCAADPFRGATVVDVVALHQRSLCYRLRFDDGRSAFVKRALPTGSGGAVDQEVAVLRQLSGSDLPVPRLLAALGDPRAPVLVTEDVTGSGTLETCRLDAGGTSPAWARAAARSVAAIHAVPTGSLPGDFPRCDPARRLVRAWTVVSPREVTRYASGFAEALRLLRGSHLVPLLRATADEWRPTAVVHGDIKSDNILCGAAPEAPRPLALVDWEAGGLGDPRWDVGCLIGDLVFTWLSGIDLDAGPSLDDWIAAADPPFSAVRTDIAAAVAAYEALVPVVAADRRLWVRFAAFFLLQRLCSAAIHSQVLPSRSLAYLQVAGQLLRRPDECAELLLCP</sequence>